<dbReference type="Proteomes" id="UP000630353">
    <property type="component" value="Unassembled WGS sequence"/>
</dbReference>
<dbReference type="EMBL" id="BMZS01000010">
    <property type="protein sequence ID" value="GHD58360.1"/>
    <property type="molecule type" value="Genomic_DNA"/>
</dbReference>
<dbReference type="InterPro" id="IPR006076">
    <property type="entry name" value="FAD-dep_OxRdtase"/>
</dbReference>
<reference evidence="3" key="1">
    <citation type="journal article" date="2014" name="Int. J. Syst. Evol. Microbiol.">
        <title>Complete genome sequence of Corynebacterium casei LMG S-19264T (=DSM 44701T), isolated from a smear-ripened cheese.</title>
        <authorList>
            <consortium name="US DOE Joint Genome Institute (JGI-PGF)"/>
            <person name="Walter F."/>
            <person name="Albersmeier A."/>
            <person name="Kalinowski J."/>
            <person name="Ruckert C."/>
        </authorList>
    </citation>
    <scope>NUCLEOTIDE SEQUENCE</scope>
    <source>
        <strain evidence="3">KCTC 42651</strain>
    </source>
</reference>
<dbReference type="SUPFAM" id="SSF51905">
    <property type="entry name" value="FAD/NAD(P)-binding domain"/>
    <property type="match status" value="1"/>
</dbReference>
<evidence type="ECO:0000256" key="1">
    <source>
        <dbReference type="ARBA" id="ARBA00023002"/>
    </source>
</evidence>
<organism evidence="3 4">
    <name type="scientific">Thalassobaculum fulvum</name>
    <dbReference type="NCBI Taxonomy" id="1633335"/>
    <lineage>
        <taxon>Bacteria</taxon>
        <taxon>Pseudomonadati</taxon>
        <taxon>Pseudomonadota</taxon>
        <taxon>Alphaproteobacteria</taxon>
        <taxon>Rhodospirillales</taxon>
        <taxon>Thalassobaculaceae</taxon>
        <taxon>Thalassobaculum</taxon>
    </lineage>
</organism>
<evidence type="ECO:0000259" key="2">
    <source>
        <dbReference type="Pfam" id="PF01266"/>
    </source>
</evidence>
<reference evidence="3" key="2">
    <citation type="submission" date="2020-09" db="EMBL/GenBank/DDBJ databases">
        <authorList>
            <person name="Sun Q."/>
            <person name="Kim S."/>
        </authorList>
    </citation>
    <scope>NUCLEOTIDE SEQUENCE</scope>
    <source>
        <strain evidence="3">KCTC 42651</strain>
    </source>
</reference>
<dbReference type="PANTHER" id="PTHR13847:SF287">
    <property type="entry name" value="FAD-DEPENDENT OXIDOREDUCTASE DOMAIN-CONTAINING PROTEIN 1"/>
    <property type="match status" value="1"/>
</dbReference>
<evidence type="ECO:0000313" key="4">
    <source>
        <dbReference type="Proteomes" id="UP000630353"/>
    </source>
</evidence>
<name>A0A918XUZ8_9PROT</name>
<gene>
    <name evidence="3" type="ORF">GCM10017083_41210</name>
</gene>
<dbReference type="SUPFAM" id="SSF54373">
    <property type="entry name" value="FAD-linked reductases, C-terminal domain"/>
    <property type="match status" value="1"/>
</dbReference>
<dbReference type="GO" id="GO:0016491">
    <property type="term" value="F:oxidoreductase activity"/>
    <property type="evidence" value="ECO:0007669"/>
    <property type="project" value="UniProtKB-KW"/>
</dbReference>
<evidence type="ECO:0000313" key="3">
    <source>
        <dbReference type="EMBL" id="GHD58360.1"/>
    </source>
</evidence>
<feature type="domain" description="FAD dependent oxidoreductase" evidence="2">
    <location>
        <begin position="6"/>
        <end position="345"/>
    </location>
</feature>
<sequence>MTGAADIAVVGGGLVGAAVAWGLGRAGARVVVLDEGDDAIRASRGNFGLVWVQGKGDGMHEYAAWTRNSATRWPELAAAIAESEGVDVGLRQPGGIEPFLDQSEHDAAELEIRRMHNQPGVGANDTRIIDAQEVHELEPALGPEVIGGAFCPHDGHVNPLFLLRGLHAGLARHRVDYRLNHRVERIERSGSGYAIETTAGAVTAGKVVLAAGLGNGRLGPMVGLDVPTAPDRGHILVTERLGPLLSHPLTRLRQTEEGTVMIGASSDRPGYDTSLDFATVARLAARARRVLPAIGKARIVRTWAALRIMSPDGFPIYAESASCPGAYVVTCHSGVTLAAAHALDLAPVLLGDGFNDRFAAFSPDRFRNEAAA</sequence>
<keyword evidence="4" id="KW-1185">Reference proteome</keyword>
<dbReference type="Pfam" id="PF01266">
    <property type="entry name" value="DAO"/>
    <property type="match status" value="1"/>
</dbReference>
<accession>A0A918XUZ8</accession>
<dbReference type="InterPro" id="IPR036188">
    <property type="entry name" value="FAD/NAD-bd_sf"/>
</dbReference>
<dbReference type="Gene3D" id="3.30.9.10">
    <property type="entry name" value="D-Amino Acid Oxidase, subunit A, domain 2"/>
    <property type="match status" value="1"/>
</dbReference>
<dbReference type="AlphaFoldDB" id="A0A918XUZ8"/>
<dbReference type="GO" id="GO:0005737">
    <property type="term" value="C:cytoplasm"/>
    <property type="evidence" value="ECO:0007669"/>
    <property type="project" value="TreeGrafter"/>
</dbReference>
<dbReference type="Gene3D" id="3.50.50.60">
    <property type="entry name" value="FAD/NAD(P)-binding domain"/>
    <property type="match status" value="1"/>
</dbReference>
<keyword evidence="1" id="KW-0560">Oxidoreductase</keyword>
<dbReference type="PANTHER" id="PTHR13847">
    <property type="entry name" value="SARCOSINE DEHYDROGENASE-RELATED"/>
    <property type="match status" value="1"/>
</dbReference>
<proteinExistence type="predicted"/>
<comment type="caution">
    <text evidence="3">The sequence shown here is derived from an EMBL/GenBank/DDBJ whole genome shotgun (WGS) entry which is preliminary data.</text>
</comment>
<protein>
    <submittedName>
        <fullName evidence="3">FAD-dependent oxidoreductase</fullName>
    </submittedName>
</protein>
<dbReference type="RefSeq" id="WP_189993149.1">
    <property type="nucleotide sequence ID" value="NZ_BMZS01000010.1"/>
</dbReference>